<dbReference type="GO" id="GO:0009159">
    <property type="term" value="P:deoxyribonucleoside monophosphate catabolic process"/>
    <property type="evidence" value="ECO:0007669"/>
    <property type="project" value="UniProtKB-ARBA"/>
</dbReference>
<dbReference type="AlphaFoldDB" id="A0A2C5XL57"/>
<feature type="domain" description="HD/PDEase" evidence="13">
    <location>
        <begin position="68"/>
        <end position="188"/>
    </location>
</feature>
<dbReference type="Proteomes" id="UP000222788">
    <property type="component" value="Unassembled WGS sequence"/>
</dbReference>
<evidence type="ECO:0000256" key="1">
    <source>
        <dbReference type="ARBA" id="ARBA00001638"/>
    </source>
</evidence>
<keyword evidence="15" id="KW-1185">Reference proteome</keyword>
<evidence type="ECO:0000256" key="4">
    <source>
        <dbReference type="ARBA" id="ARBA00001946"/>
    </source>
</evidence>
<evidence type="ECO:0000256" key="5">
    <source>
        <dbReference type="ARBA" id="ARBA00004074"/>
    </source>
</evidence>
<dbReference type="OrthoDB" id="10254258at2759"/>
<evidence type="ECO:0000313" key="15">
    <source>
        <dbReference type="Proteomes" id="UP000222788"/>
    </source>
</evidence>
<evidence type="ECO:0000256" key="3">
    <source>
        <dbReference type="ARBA" id="ARBA00001941"/>
    </source>
</evidence>
<evidence type="ECO:0000256" key="7">
    <source>
        <dbReference type="ARBA" id="ARBA00011738"/>
    </source>
</evidence>
<comment type="caution">
    <text evidence="14">The sequence shown here is derived from an EMBL/GenBank/DDBJ whole genome shotgun (WGS) entry which is preliminary data.</text>
</comment>
<dbReference type="InterPro" id="IPR006674">
    <property type="entry name" value="HD_domain"/>
</dbReference>
<proteinExistence type="inferred from homology"/>
<accession>A0A2C5XL57</accession>
<reference evidence="14 15" key="1">
    <citation type="journal article" date="2013" name="Fungal Biol.">
        <title>Analysis of microsatellite markers in the genome of the plant pathogen Ceratocystis fimbriata.</title>
        <authorList>
            <person name="Simpson M.C."/>
            <person name="Wilken P.M."/>
            <person name="Coetzee M.P."/>
            <person name="Wingfield M.J."/>
            <person name="Wingfield B.D."/>
        </authorList>
    </citation>
    <scope>NUCLEOTIDE SEQUENCE [LARGE SCALE GENOMIC DNA]</scope>
    <source>
        <strain evidence="14 15">CBS 114723</strain>
    </source>
</reference>
<evidence type="ECO:0000256" key="6">
    <source>
        <dbReference type="ARBA" id="ARBA00009999"/>
    </source>
</evidence>
<name>A0A2C5XL57_9PEZI</name>
<dbReference type="Pfam" id="PF13023">
    <property type="entry name" value="HD_3"/>
    <property type="match status" value="1"/>
</dbReference>
<gene>
    <name evidence="14" type="ORF">CFIMG_003482RAa</name>
</gene>
<evidence type="ECO:0000259" key="13">
    <source>
        <dbReference type="SMART" id="SM00471"/>
    </source>
</evidence>
<evidence type="ECO:0000256" key="11">
    <source>
        <dbReference type="ARBA" id="ARBA00022842"/>
    </source>
</evidence>
<dbReference type="Gene3D" id="1.10.3210.10">
    <property type="entry name" value="Hypothetical protein af1432"/>
    <property type="match status" value="1"/>
</dbReference>
<reference evidence="14 15" key="2">
    <citation type="journal article" date="2013" name="IMA Fungus">
        <title>IMA Genome-F 1: Ceratocystis fimbriata: Draft nuclear genome sequence for the plant pathogen, Ceratocystis fimbriata.</title>
        <authorList>
            <person name="Wilken P.M."/>
            <person name="Steenkamp E.T."/>
            <person name="Wingfield M.J."/>
            <person name="de Beer Z.W."/>
            <person name="Wingfield B.D."/>
        </authorList>
    </citation>
    <scope>NUCLEOTIDE SEQUENCE [LARGE SCALE GENOMIC DNA]</scope>
    <source>
        <strain evidence="14 15">CBS 114723</strain>
    </source>
</reference>
<evidence type="ECO:0000256" key="10">
    <source>
        <dbReference type="ARBA" id="ARBA00022801"/>
    </source>
</evidence>
<comment type="cofactor">
    <cofactor evidence="2">
        <name>Mn(2+)</name>
        <dbReference type="ChEBI" id="CHEBI:29035"/>
    </cofactor>
</comment>
<dbReference type="GO" id="GO:0005737">
    <property type="term" value="C:cytoplasm"/>
    <property type="evidence" value="ECO:0007669"/>
    <property type="project" value="TreeGrafter"/>
</dbReference>
<dbReference type="EC" id="3.1.3.89" evidence="8"/>
<evidence type="ECO:0000256" key="9">
    <source>
        <dbReference type="ARBA" id="ARBA00022723"/>
    </source>
</evidence>
<dbReference type="InterPro" id="IPR003607">
    <property type="entry name" value="HD/PDEase_dom"/>
</dbReference>
<comment type="similarity">
    <text evidence="6">Belongs to the HDDC2 family.</text>
</comment>
<dbReference type="InterPro" id="IPR039356">
    <property type="entry name" value="YfbR/HDDC2"/>
</dbReference>
<evidence type="ECO:0000313" key="14">
    <source>
        <dbReference type="EMBL" id="PHH56100.1"/>
    </source>
</evidence>
<dbReference type="GO" id="GO:0046872">
    <property type="term" value="F:metal ion binding"/>
    <property type="evidence" value="ECO:0007669"/>
    <property type="project" value="UniProtKB-KW"/>
</dbReference>
<protein>
    <recommendedName>
        <fullName evidence="8">5'-deoxynucleotidase</fullName>
        <ecNumber evidence="8">3.1.3.89</ecNumber>
    </recommendedName>
</protein>
<keyword evidence="11" id="KW-0460">Magnesium</keyword>
<dbReference type="PANTHER" id="PTHR11845">
    <property type="entry name" value="5'-DEOXYNUCLEOTIDASE HDDC2"/>
    <property type="match status" value="1"/>
</dbReference>
<dbReference type="SMART" id="SM00471">
    <property type="entry name" value="HDc"/>
    <property type="match status" value="1"/>
</dbReference>
<keyword evidence="10" id="KW-0378">Hydrolase</keyword>
<evidence type="ECO:0000256" key="12">
    <source>
        <dbReference type="ARBA" id="ARBA00023285"/>
    </source>
</evidence>
<dbReference type="EMBL" id="APWK03000003">
    <property type="protein sequence ID" value="PHH56100.1"/>
    <property type="molecule type" value="Genomic_DNA"/>
</dbReference>
<dbReference type="STRING" id="1035309.A0A2C5XL57"/>
<comment type="subunit">
    <text evidence="7">Homodimer.</text>
</comment>
<comment type="function">
    <text evidence="5">Catalyzes the dephosphorylation of the nucleoside 5'-monophosphates deoxyadenosine monophosphate (dAMP), deoxycytidine monophosphate (dCMP), deoxyguanosine monophosphate (dGMP) and deoxythymidine monophosphate (dTMP).</text>
</comment>
<dbReference type="SUPFAM" id="SSF109604">
    <property type="entry name" value="HD-domain/PDEase-like"/>
    <property type="match status" value="1"/>
</dbReference>
<dbReference type="GO" id="GO:0002953">
    <property type="term" value="F:5'-deoxynucleotidase activity"/>
    <property type="evidence" value="ECO:0007669"/>
    <property type="project" value="UniProtKB-EC"/>
</dbReference>
<organism evidence="14 15">
    <name type="scientific">Ceratocystis fimbriata CBS 114723</name>
    <dbReference type="NCBI Taxonomy" id="1035309"/>
    <lineage>
        <taxon>Eukaryota</taxon>
        <taxon>Fungi</taxon>
        <taxon>Dikarya</taxon>
        <taxon>Ascomycota</taxon>
        <taxon>Pezizomycotina</taxon>
        <taxon>Sordariomycetes</taxon>
        <taxon>Hypocreomycetidae</taxon>
        <taxon>Microascales</taxon>
        <taxon>Ceratocystidaceae</taxon>
        <taxon>Ceratocystis</taxon>
    </lineage>
</organism>
<evidence type="ECO:0000256" key="8">
    <source>
        <dbReference type="ARBA" id="ARBA00012964"/>
    </source>
</evidence>
<comment type="cofactor">
    <cofactor evidence="3">
        <name>Co(2+)</name>
        <dbReference type="ChEBI" id="CHEBI:48828"/>
    </cofactor>
</comment>
<dbReference type="PANTHER" id="PTHR11845:SF13">
    <property type="entry name" value="5'-DEOXYNUCLEOTIDASE HDDC2"/>
    <property type="match status" value="1"/>
</dbReference>
<sequence>MIDVTMDPSDVTIPKVLSDWSVGKALAVGPVEKPKEERSQHSPIEYFHLLERLKIVKREGWKRHGIMRGESIADHMYRMSMMAMCPPSSLVSQGLDINKSIKMCLIHDIAESVVGDITPADQVPKPEKKRRETETIDYISTRLLHSITGDELKCIWHEHEDGITLESRYVQDLDKLEMLLQMVEYERRADGALDLEDFTYVKSKIQLAEMVTWARDILQDREEFWAGRKKPIRADPITREMHEGYYAQD</sequence>
<keyword evidence="12" id="KW-0170">Cobalt</keyword>
<evidence type="ECO:0000256" key="2">
    <source>
        <dbReference type="ARBA" id="ARBA00001936"/>
    </source>
</evidence>
<comment type="catalytic activity">
    <reaction evidence="1">
        <text>a 2'-deoxyribonucleoside 5'-phosphate + H2O = a 2'-deoxyribonucleoside + phosphate</text>
        <dbReference type="Rhea" id="RHEA:36167"/>
        <dbReference type="ChEBI" id="CHEBI:15377"/>
        <dbReference type="ChEBI" id="CHEBI:18274"/>
        <dbReference type="ChEBI" id="CHEBI:43474"/>
        <dbReference type="ChEBI" id="CHEBI:65317"/>
        <dbReference type="EC" id="3.1.3.89"/>
    </reaction>
</comment>
<keyword evidence="9" id="KW-0479">Metal-binding</keyword>
<dbReference type="FunFam" id="1.10.3210.10:FF:000011">
    <property type="entry name" value="HD domain-containing protein 2"/>
    <property type="match status" value="1"/>
</dbReference>
<comment type="cofactor">
    <cofactor evidence="4">
        <name>Mg(2+)</name>
        <dbReference type="ChEBI" id="CHEBI:18420"/>
    </cofactor>
</comment>